<evidence type="ECO:0000256" key="1">
    <source>
        <dbReference type="SAM" id="Phobius"/>
    </source>
</evidence>
<accession>A0A1F7GZS0</accession>
<dbReference type="EMBL" id="MFZM01000008">
    <property type="protein sequence ID" value="OGK24398.1"/>
    <property type="molecule type" value="Genomic_DNA"/>
</dbReference>
<keyword evidence="1" id="KW-1133">Transmembrane helix</keyword>
<proteinExistence type="predicted"/>
<evidence type="ECO:0000313" key="3">
    <source>
        <dbReference type="Proteomes" id="UP000177159"/>
    </source>
</evidence>
<protein>
    <submittedName>
        <fullName evidence="2">Uncharacterized protein</fullName>
    </submittedName>
</protein>
<name>A0A1F7GZS0_9BACT</name>
<comment type="caution">
    <text evidence="2">The sequence shown here is derived from an EMBL/GenBank/DDBJ whole genome shotgun (WGS) entry which is preliminary data.</text>
</comment>
<organism evidence="2 3">
    <name type="scientific">Candidatus Roizmanbacteria bacterium RIFCSPHIGHO2_02_FULL_37_24</name>
    <dbReference type="NCBI Taxonomy" id="1802037"/>
    <lineage>
        <taxon>Bacteria</taxon>
        <taxon>Candidatus Roizmaniibacteriota</taxon>
    </lineage>
</organism>
<sequence length="147" mass="17058">MLKNINYFSLKRNITFVVITLGAIFLAITLIIIRDTTSFTFLSRASEEQTDRMTTIKNRKAENLTRLIDDQRPQCVSDFEYFSEDDKKICFIQFACKNNIQEVEINDKYFTCNVNSQSMNWCTYNDPVGACITLSEWIQLSSRICGC</sequence>
<keyword evidence="1" id="KW-0812">Transmembrane</keyword>
<feature type="transmembrane region" description="Helical" evidence="1">
    <location>
        <begin position="12"/>
        <end position="33"/>
    </location>
</feature>
<evidence type="ECO:0000313" key="2">
    <source>
        <dbReference type="EMBL" id="OGK24398.1"/>
    </source>
</evidence>
<keyword evidence="1" id="KW-0472">Membrane</keyword>
<dbReference type="Proteomes" id="UP000177159">
    <property type="component" value="Unassembled WGS sequence"/>
</dbReference>
<reference evidence="2 3" key="1">
    <citation type="journal article" date="2016" name="Nat. Commun.">
        <title>Thousands of microbial genomes shed light on interconnected biogeochemical processes in an aquifer system.</title>
        <authorList>
            <person name="Anantharaman K."/>
            <person name="Brown C.T."/>
            <person name="Hug L.A."/>
            <person name="Sharon I."/>
            <person name="Castelle C.J."/>
            <person name="Probst A.J."/>
            <person name="Thomas B.C."/>
            <person name="Singh A."/>
            <person name="Wilkins M.J."/>
            <person name="Karaoz U."/>
            <person name="Brodie E.L."/>
            <person name="Williams K.H."/>
            <person name="Hubbard S.S."/>
            <person name="Banfield J.F."/>
        </authorList>
    </citation>
    <scope>NUCLEOTIDE SEQUENCE [LARGE SCALE GENOMIC DNA]</scope>
</reference>
<gene>
    <name evidence="2" type="ORF">A3C24_04540</name>
</gene>
<dbReference type="AlphaFoldDB" id="A0A1F7GZS0"/>